<evidence type="ECO:0000313" key="2">
    <source>
        <dbReference type="EMBL" id="UPK68117.1"/>
    </source>
</evidence>
<dbReference type="RefSeq" id="WP_247810458.1">
    <property type="nucleotide sequence ID" value="NZ_CP095855.1"/>
</dbReference>
<dbReference type="Pfam" id="PF13577">
    <property type="entry name" value="SnoaL_4"/>
    <property type="match status" value="1"/>
</dbReference>
<dbReference type="InterPro" id="IPR032710">
    <property type="entry name" value="NTF2-like_dom_sf"/>
</dbReference>
<sequence>MDIKELADRVLLKDLVDKVSILADKKDIHAMAQLFSENTWSETFAGGVSILQLNGRKEMEEKLEGFLKNFETAYHLNGQQQVTINGDMATGKVYCLVVLVSTENGKKIQTTIGATYQDEYVREHNRWLIAKRIGNFEWQEKRECPAP</sequence>
<dbReference type="InterPro" id="IPR037401">
    <property type="entry name" value="SnoaL-like"/>
</dbReference>
<reference evidence="2 3" key="1">
    <citation type="submission" date="2022-04" db="EMBL/GenBank/DDBJ databases">
        <title>The arsenic-methylating capacity of Chitinophaga filiformis YT5 during chitin decomposition.</title>
        <authorList>
            <person name="Chen G."/>
            <person name="Liang Y."/>
        </authorList>
    </citation>
    <scope>NUCLEOTIDE SEQUENCE [LARGE SCALE GENOMIC DNA]</scope>
    <source>
        <strain evidence="2 3">YT5</strain>
    </source>
</reference>
<dbReference type="Proteomes" id="UP000830198">
    <property type="component" value="Chromosome"/>
</dbReference>
<keyword evidence="3" id="KW-1185">Reference proteome</keyword>
<name>A0ABY4HX07_CHIFI</name>
<dbReference type="EMBL" id="CP095855">
    <property type="protein sequence ID" value="UPK68117.1"/>
    <property type="molecule type" value="Genomic_DNA"/>
</dbReference>
<accession>A0ABY4HX07</accession>
<evidence type="ECO:0000259" key="1">
    <source>
        <dbReference type="Pfam" id="PF13577"/>
    </source>
</evidence>
<evidence type="ECO:0000313" key="3">
    <source>
        <dbReference type="Proteomes" id="UP000830198"/>
    </source>
</evidence>
<dbReference type="SUPFAM" id="SSF54427">
    <property type="entry name" value="NTF2-like"/>
    <property type="match status" value="1"/>
</dbReference>
<organism evidence="2 3">
    <name type="scientific">Chitinophaga filiformis</name>
    <name type="common">Myxococcus filiformis</name>
    <name type="synonym">Flexibacter filiformis</name>
    <dbReference type="NCBI Taxonomy" id="104663"/>
    <lineage>
        <taxon>Bacteria</taxon>
        <taxon>Pseudomonadati</taxon>
        <taxon>Bacteroidota</taxon>
        <taxon>Chitinophagia</taxon>
        <taxon>Chitinophagales</taxon>
        <taxon>Chitinophagaceae</taxon>
        <taxon>Chitinophaga</taxon>
    </lineage>
</organism>
<protein>
    <submittedName>
        <fullName evidence="2">Nuclear transport factor 2 family protein</fullName>
    </submittedName>
</protein>
<proteinExistence type="predicted"/>
<dbReference type="Gene3D" id="3.10.450.50">
    <property type="match status" value="1"/>
</dbReference>
<gene>
    <name evidence="2" type="ORF">MYF79_24495</name>
</gene>
<feature type="domain" description="SnoaL-like" evidence="1">
    <location>
        <begin position="5"/>
        <end position="132"/>
    </location>
</feature>